<evidence type="ECO:0000256" key="1">
    <source>
        <dbReference type="ARBA" id="ARBA00008542"/>
    </source>
</evidence>
<dbReference type="Pfam" id="PF01965">
    <property type="entry name" value="DJ-1_PfpI"/>
    <property type="match status" value="1"/>
</dbReference>
<dbReference type="PANTHER" id="PTHR42733:SF12">
    <property type="entry name" value="PROTEINASE"/>
    <property type="match status" value="1"/>
</dbReference>
<name>A0AAU2VJ85_9ACTN</name>
<dbReference type="NCBIfam" id="TIGR01382">
    <property type="entry name" value="PfpI"/>
    <property type="match status" value="1"/>
</dbReference>
<dbReference type="EMBL" id="CP108313">
    <property type="protein sequence ID" value="WTW67579.1"/>
    <property type="molecule type" value="Genomic_DNA"/>
</dbReference>
<sequence length="187" mass="19735">MTANDGSKRKVLAVVTNYGVEQDELVVPVEHLRGWGAQVDIAALSADDVQTLVGDKDPGKTVRPDLTLDAADAAAYDLLLIPGGTLNADKLRGQSPAVELVRAFKEAGRPIAAICHGPWALVEADVVAGKRLTSYSSLATDIRNAGGTWADEPVITDDTNGWTLITSRNPGDLDPFLHEIDAALAVV</sequence>
<protein>
    <submittedName>
        <fullName evidence="3">DJ-1/PfpI/YhbO family deglycase/protease</fullName>
    </submittedName>
</protein>
<gene>
    <name evidence="3" type="ORF">OG398_04440</name>
</gene>
<evidence type="ECO:0000259" key="2">
    <source>
        <dbReference type="Pfam" id="PF01965"/>
    </source>
</evidence>
<dbReference type="InterPro" id="IPR006286">
    <property type="entry name" value="C56_PfpI-like"/>
</dbReference>
<dbReference type="PANTHER" id="PTHR42733">
    <property type="entry name" value="DJ-1 PROTEIN"/>
    <property type="match status" value="1"/>
</dbReference>
<dbReference type="PROSITE" id="PS51276">
    <property type="entry name" value="PEPTIDASE_C56_PFPI"/>
    <property type="match status" value="1"/>
</dbReference>
<reference evidence="3" key="1">
    <citation type="submission" date="2022-10" db="EMBL/GenBank/DDBJ databases">
        <title>The complete genomes of actinobacterial strains from the NBC collection.</title>
        <authorList>
            <person name="Joergensen T.S."/>
            <person name="Alvarez Arevalo M."/>
            <person name="Sterndorff E.B."/>
            <person name="Faurdal D."/>
            <person name="Vuksanovic O."/>
            <person name="Mourched A.-S."/>
            <person name="Charusanti P."/>
            <person name="Shaw S."/>
            <person name="Blin K."/>
            <person name="Weber T."/>
        </authorList>
    </citation>
    <scope>NUCLEOTIDE SEQUENCE</scope>
    <source>
        <strain evidence="3">NBC_00008</strain>
    </source>
</reference>
<dbReference type="Gene3D" id="3.40.50.880">
    <property type="match status" value="1"/>
</dbReference>
<evidence type="ECO:0000313" key="3">
    <source>
        <dbReference type="EMBL" id="WTW67579.1"/>
    </source>
</evidence>
<dbReference type="InterPro" id="IPR029062">
    <property type="entry name" value="Class_I_gatase-like"/>
</dbReference>
<dbReference type="AlphaFoldDB" id="A0AAU2VJ85"/>
<proteinExistence type="inferred from homology"/>
<accession>A0AAU2VJ85</accession>
<dbReference type="InterPro" id="IPR002818">
    <property type="entry name" value="DJ-1/PfpI"/>
</dbReference>
<dbReference type="SUPFAM" id="SSF52317">
    <property type="entry name" value="Class I glutamine amidotransferase-like"/>
    <property type="match status" value="1"/>
</dbReference>
<organism evidence="3">
    <name type="scientific">Streptomyces sp. NBC_00008</name>
    <dbReference type="NCBI Taxonomy" id="2903610"/>
    <lineage>
        <taxon>Bacteria</taxon>
        <taxon>Bacillati</taxon>
        <taxon>Actinomycetota</taxon>
        <taxon>Actinomycetes</taxon>
        <taxon>Kitasatosporales</taxon>
        <taxon>Streptomycetaceae</taxon>
        <taxon>Streptomyces</taxon>
    </lineage>
</organism>
<comment type="similarity">
    <text evidence="1">Belongs to the peptidase C56 family.</text>
</comment>
<feature type="domain" description="DJ-1/PfpI" evidence="2">
    <location>
        <begin position="10"/>
        <end position="180"/>
    </location>
</feature>